<proteinExistence type="predicted"/>
<evidence type="ECO:0000313" key="1">
    <source>
        <dbReference type="EMBL" id="GKX64940.1"/>
    </source>
</evidence>
<name>A0ACB5R784_9CLOT</name>
<dbReference type="Proteomes" id="UP001058074">
    <property type="component" value="Unassembled WGS sequence"/>
</dbReference>
<keyword evidence="2" id="KW-1185">Reference proteome</keyword>
<accession>A0ACB5R784</accession>
<protein>
    <submittedName>
        <fullName evidence="1">Uncharacterized protein</fullName>
    </submittedName>
</protein>
<gene>
    <name evidence="1" type="ORF">rsdtw13_01980</name>
</gene>
<evidence type="ECO:0000313" key="2">
    <source>
        <dbReference type="Proteomes" id="UP001058074"/>
    </source>
</evidence>
<comment type="caution">
    <text evidence="1">The sequence shown here is derived from an EMBL/GenBank/DDBJ whole genome shotgun (WGS) entry which is preliminary data.</text>
</comment>
<reference evidence="1" key="1">
    <citation type="journal article" date="2025" name="Int. J. Syst. Evol. Microbiol.">
        <title>Inconstantimicrobium mannanitabidum sp. nov., a novel member of the family Clostridiaceae isolated from anoxic soil under the treatment of reductive soil disinfestation.</title>
        <authorList>
            <person name="Ueki A."/>
            <person name="Tonouchi A."/>
            <person name="Honma S."/>
            <person name="Kaku N."/>
            <person name="Ueki K."/>
        </authorList>
    </citation>
    <scope>NUCLEOTIDE SEQUENCE</scope>
    <source>
        <strain evidence="1">TW13</strain>
    </source>
</reference>
<dbReference type="EMBL" id="BROD01000001">
    <property type="protein sequence ID" value="GKX64940.1"/>
    <property type="molecule type" value="Genomic_DNA"/>
</dbReference>
<organism evidence="1 2">
    <name type="scientific">Inconstantimicrobium mannanitabidum</name>
    <dbReference type="NCBI Taxonomy" id="1604901"/>
    <lineage>
        <taxon>Bacteria</taxon>
        <taxon>Bacillati</taxon>
        <taxon>Bacillota</taxon>
        <taxon>Clostridia</taxon>
        <taxon>Eubacteriales</taxon>
        <taxon>Clostridiaceae</taxon>
        <taxon>Inconstantimicrobium</taxon>
    </lineage>
</organism>
<sequence length="122" mass="13448">MNSKLKELLIGTSKSNITLGSLTTIVLMIALRFDAGVSFFTGLLLYNISLIIKGYTLEGLLIKSNINKIGIIILDSIRIIVVVLAALLFKDNLINILCYCAGIVFNYLSIGICFFRKERGSE</sequence>